<keyword evidence="2" id="KW-0547">Nucleotide-binding</keyword>
<dbReference type="SUPFAM" id="SSF52172">
    <property type="entry name" value="CheY-like"/>
    <property type="match status" value="1"/>
</dbReference>
<dbReference type="AlphaFoldDB" id="A0A845L3H5"/>
<evidence type="ECO:0000313" key="8">
    <source>
        <dbReference type="EMBL" id="MZP31172.1"/>
    </source>
</evidence>
<feature type="compositionally biased region" description="Basic and acidic residues" evidence="6">
    <location>
        <begin position="121"/>
        <end position="140"/>
    </location>
</feature>
<evidence type="ECO:0000256" key="6">
    <source>
        <dbReference type="SAM" id="MobiDB-lite"/>
    </source>
</evidence>
<dbReference type="InterPro" id="IPR050625">
    <property type="entry name" value="ParA/MinD_ATPase"/>
</dbReference>
<evidence type="ECO:0000256" key="3">
    <source>
        <dbReference type="ARBA" id="ARBA00022840"/>
    </source>
</evidence>
<dbReference type="InterPro" id="IPR001789">
    <property type="entry name" value="Sig_transdc_resp-reg_receiver"/>
</dbReference>
<dbReference type="GO" id="GO:0051782">
    <property type="term" value="P:negative regulation of cell division"/>
    <property type="evidence" value="ECO:0007669"/>
    <property type="project" value="TreeGrafter"/>
</dbReference>
<protein>
    <recommendedName>
        <fullName evidence="1">Stage 0 sporulation protein A homolog</fullName>
    </recommendedName>
</protein>
<name>A0A845L3H5_9FIRM</name>
<accession>A0A845L3H5</accession>
<comment type="caution">
    <text evidence="5">Lacks conserved residue(s) required for the propagation of feature annotation.</text>
</comment>
<feature type="domain" description="Response regulatory" evidence="7">
    <location>
        <begin position="1"/>
        <end position="114"/>
    </location>
</feature>
<dbReference type="GO" id="GO:0005829">
    <property type="term" value="C:cytosol"/>
    <property type="evidence" value="ECO:0007669"/>
    <property type="project" value="TreeGrafter"/>
</dbReference>
<evidence type="ECO:0000256" key="1">
    <source>
        <dbReference type="ARBA" id="ARBA00018672"/>
    </source>
</evidence>
<feature type="region of interest" description="Disordered" evidence="6">
    <location>
        <begin position="121"/>
        <end position="151"/>
    </location>
</feature>
<evidence type="ECO:0000256" key="2">
    <source>
        <dbReference type="ARBA" id="ARBA00022741"/>
    </source>
</evidence>
<proteinExistence type="predicted"/>
<dbReference type="GO" id="GO:0016887">
    <property type="term" value="F:ATP hydrolysis activity"/>
    <property type="evidence" value="ECO:0007669"/>
    <property type="project" value="TreeGrafter"/>
</dbReference>
<dbReference type="PANTHER" id="PTHR43384:SF6">
    <property type="entry name" value="SEPTUM SITE-DETERMINING PROTEIN MIND HOMOLOG, CHLOROPLASTIC"/>
    <property type="match status" value="1"/>
</dbReference>
<evidence type="ECO:0000313" key="9">
    <source>
        <dbReference type="Proteomes" id="UP000463470"/>
    </source>
</evidence>
<dbReference type="SUPFAM" id="SSF52540">
    <property type="entry name" value="P-loop containing nucleoside triphosphate hydrolases"/>
    <property type="match status" value="1"/>
</dbReference>
<evidence type="ECO:0000259" key="7">
    <source>
        <dbReference type="PROSITE" id="PS50110"/>
    </source>
</evidence>
<reference evidence="8 9" key="1">
    <citation type="submission" date="2020-01" db="EMBL/GenBank/DDBJ databases">
        <title>Whole-genome sequence of Heliobacterium undosum DSM 13378.</title>
        <authorList>
            <person name="Kyndt J.A."/>
            <person name="Meyer T.E."/>
        </authorList>
    </citation>
    <scope>NUCLEOTIDE SEQUENCE [LARGE SCALE GENOMIC DNA]</scope>
    <source>
        <strain evidence="8 9">DSM 13378</strain>
    </source>
</reference>
<sequence length="434" mass="47122">MKILLATGVRQIDDAVGKFPDSQTVWAGYREGVLVVAGTEKPDIVLLSAFLPGAEDLQPIISALRLNGARVILLAGSLEPKDPLITHAISCGVYDILYNPVTPRKIKQAIDVPATYREAMFGREEREQPTDEGKSDRTEQVGEAETPPQSLPVKEKIVRLPSFLRGEKAEPGEPSVSQPPEICEGGICLRDFQAQITPPAPKRAQTVIAVLSPFSSGKTFVAVNLAATLSVTREVALVDLDFRSQGACAWLNIRKRNLPGLLQGEAEGQRPRWSPRLQVFGAGPAWKVPAETTLDTVVSRIQADIVILDLPPDSRFWNAHEWAAQAEELADHHLLVVDPDVRHIDAVASAEAVLSDNKAAWVVNRSRPELQAHIQPLLGDYQAIYVPETPQALLSIALAKPTVALEPPLRGCFGKIAERLTGTVAKPAAKRVAQ</sequence>
<dbReference type="PROSITE" id="PS50110">
    <property type="entry name" value="RESPONSE_REGULATORY"/>
    <property type="match status" value="1"/>
</dbReference>
<keyword evidence="3" id="KW-0067">ATP-binding</keyword>
<dbReference type="Gene3D" id="3.40.50.300">
    <property type="entry name" value="P-loop containing nucleotide triphosphate hydrolases"/>
    <property type="match status" value="1"/>
</dbReference>
<dbReference type="Proteomes" id="UP000463470">
    <property type="component" value="Unassembled WGS sequence"/>
</dbReference>
<dbReference type="GO" id="GO:0005524">
    <property type="term" value="F:ATP binding"/>
    <property type="evidence" value="ECO:0007669"/>
    <property type="project" value="UniProtKB-KW"/>
</dbReference>
<dbReference type="EMBL" id="WXEY01000027">
    <property type="protein sequence ID" value="MZP31172.1"/>
    <property type="molecule type" value="Genomic_DNA"/>
</dbReference>
<dbReference type="GO" id="GO:0009898">
    <property type="term" value="C:cytoplasmic side of plasma membrane"/>
    <property type="evidence" value="ECO:0007669"/>
    <property type="project" value="TreeGrafter"/>
</dbReference>
<evidence type="ECO:0000256" key="5">
    <source>
        <dbReference type="PROSITE-ProRule" id="PRU00169"/>
    </source>
</evidence>
<dbReference type="InterPro" id="IPR027417">
    <property type="entry name" value="P-loop_NTPase"/>
</dbReference>
<dbReference type="GO" id="GO:0000160">
    <property type="term" value="P:phosphorelay signal transduction system"/>
    <property type="evidence" value="ECO:0007669"/>
    <property type="project" value="InterPro"/>
</dbReference>
<comment type="function">
    <text evidence="4">May play the central regulatory role in sporulation. It may be an element of the effector pathway responsible for the activation of sporulation genes in response to nutritional stress. Spo0A may act in concert with spo0H (a sigma factor) to control the expression of some genes that are critical to the sporulation process.</text>
</comment>
<dbReference type="PANTHER" id="PTHR43384">
    <property type="entry name" value="SEPTUM SITE-DETERMINING PROTEIN MIND HOMOLOG, CHLOROPLASTIC-RELATED"/>
    <property type="match status" value="1"/>
</dbReference>
<gene>
    <name evidence="8" type="ORF">GTO91_15805</name>
</gene>
<dbReference type="RefSeq" id="WP_161259692.1">
    <property type="nucleotide sequence ID" value="NZ_WXEY01000027.1"/>
</dbReference>
<evidence type="ECO:0000256" key="4">
    <source>
        <dbReference type="ARBA" id="ARBA00024867"/>
    </source>
</evidence>
<dbReference type="InterPro" id="IPR011006">
    <property type="entry name" value="CheY-like_superfamily"/>
</dbReference>
<organism evidence="8 9">
    <name type="scientific">Heliomicrobium undosum</name>
    <dbReference type="NCBI Taxonomy" id="121734"/>
    <lineage>
        <taxon>Bacteria</taxon>
        <taxon>Bacillati</taxon>
        <taxon>Bacillota</taxon>
        <taxon>Clostridia</taxon>
        <taxon>Eubacteriales</taxon>
        <taxon>Heliobacteriaceae</taxon>
        <taxon>Heliomicrobium</taxon>
    </lineage>
</organism>
<comment type="caution">
    <text evidence="8">The sequence shown here is derived from an EMBL/GenBank/DDBJ whole genome shotgun (WGS) entry which is preliminary data.</text>
</comment>
<dbReference type="OrthoDB" id="1787531at2"/>
<keyword evidence="9" id="KW-1185">Reference proteome</keyword>